<dbReference type="Gene3D" id="2.40.40.10">
    <property type="entry name" value="RlpA-like domain"/>
    <property type="match status" value="1"/>
</dbReference>
<protein>
    <recommendedName>
        <fullName evidence="4">Endolytic peptidoglycan transglycosylase RlpA</fullName>
        <ecNumber evidence="4">4.2.2.-</ecNumber>
    </recommendedName>
</protein>
<dbReference type="PROSITE" id="PS51257">
    <property type="entry name" value="PROKAR_LIPOPROTEIN"/>
    <property type="match status" value="1"/>
</dbReference>
<dbReference type="SUPFAM" id="SSF50685">
    <property type="entry name" value="Barwin-like endoglucanases"/>
    <property type="match status" value="1"/>
</dbReference>
<dbReference type="NCBIfam" id="TIGR00413">
    <property type="entry name" value="rlpA"/>
    <property type="match status" value="1"/>
</dbReference>
<evidence type="ECO:0000313" key="10">
    <source>
        <dbReference type="Proteomes" id="UP000765845"/>
    </source>
</evidence>
<dbReference type="InterPro" id="IPR009009">
    <property type="entry name" value="RlpA-like_DPBB"/>
</dbReference>
<dbReference type="Pfam" id="PF03330">
    <property type="entry name" value="DPBB_1"/>
    <property type="match status" value="1"/>
</dbReference>
<evidence type="ECO:0000256" key="5">
    <source>
        <dbReference type="RuleBase" id="RU003495"/>
    </source>
</evidence>
<feature type="domain" description="SPOR" evidence="8">
    <location>
        <begin position="189"/>
        <end position="269"/>
    </location>
</feature>
<keyword evidence="4" id="KW-0472">Membrane</keyword>
<name>A0ABX1GIG1_9GAMM</name>
<keyword evidence="10" id="KW-1185">Reference proteome</keyword>
<feature type="region of interest" description="Disordered" evidence="6">
    <location>
        <begin position="26"/>
        <end position="50"/>
    </location>
</feature>
<feature type="chain" id="PRO_5045146179" description="Endolytic peptidoglycan transglycosylase RlpA" evidence="7">
    <location>
        <begin position="20"/>
        <end position="272"/>
    </location>
</feature>
<evidence type="ECO:0000256" key="4">
    <source>
        <dbReference type="HAMAP-Rule" id="MF_02071"/>
    </source>
</evidence>
<comment type="subcellular location">
    <subcellularLocation>
        <location evidence="4">Cell membrane</location>
        <topology evidence="4">Lipid-anchor</topology>
    </subcellularLocation>
</comment>
<dbReference type="InterPro" id="IPR036680">
    <property type="entry name" value="SPOR-like_sf"/>
</dbReference>
<dbReference type="EMBL" id="JAAWWK010000006">
    <property type="protein sequence ID" value="NKI18973.1"/>
    <property type="molecule type" value="Genomic_DNA"/>
</dbReference>
<dbReference type="PANTHER" id="PTHR34183:SF1">
    <property type="entry name" value="ENDOLYTIC PEPTIDOGLYCAN TRANSGLYCOSYLASE RLPA"/>
    <property type="match status" value="1"/>
</dbReference>
<reference evidence="9 10" key="1">
    <citation type="submission" date="2020-04" db="EMBL/GenBank/DDBJ databases">
        <authorList>
            <person name="Yoon J."/>
        </authorList>
    </citation>
    <scope>NUCLEOTIDE SEQUENCE [LARGE SCALE GENOMIC DNA]</scope>
    <source>
        <strain evidence="9 10">KMU-166</strain>
    </source>
</reference>
<dbReference type="CDD" id="cd22268">
    <property type="entry name" value="DPBB_RlpA-like"/>
    <property type="match status" value="1"/>
</dbReference>
<gene>
    <name evidence="4" type="primary">rlpA</name>
    <name evidence="9" type="ORF">HCU74_16315</name>
</gene>
<comment type="function">
    <text evidence="4">Lytic transglycosylase with a strong preference for naked glycan strands that lack stem peptides.</text>
</comment>
<evidence type="ECO:0000313" key="9">
    <source>
        <dbReference type="EMBL" id="NKI18973.1"/>
    </source>
</evidence>
<dbReference type="InterPro" id="IPR036908">
    <property type="entry name" value="RlpA-like_sf"/>
</dbReference>
<dbReference type="InterPro" id="IPR034718">
    <property type="entry name" value="RlpA"/>
</dbReference>
<dbReference type="Gene3D" id="3.30.70.1070">
    <property type="entry name" value="Sporulation related repeat"/>
    <property type="match status" value="1"/>
</dbReference>
<evidence type="ECO:0000256" key="1">
    <source>
        <dbReference type="ARBA" id="ARBA00022729"/>
    </source>
</evidence>
<keyword evidence="4" id="KW-0449">Lipoprotein</keyword>
<proteinExistence type="inferred from homology"/>
<keyword evidence="4" id="KW-0564">Palmitate</keyword>
<comment type="caution">
    <text evidence="9">The sequence shown here is derived from an EMBL/GenBank/DDBJ whole genome shotgun (WGS) entry which is preliminary data.</text>
</comment>
<evidence type="ECO:0000259" key="8">
    <source>
        <dbReference type="PROSITE" id="PS51724"/>
    </source>
</evidence>
<keyword evidence="3 4" id="KW-0961">Cell wall biogenesis/degradation</keyword>
<evidence type="ECO:0000256" key="6">
    <source>
        <dbReference type="SAM" id="MobiDB-lite"/>
    </source>
</evidence>
<dbReference type="PROSITE" id="PS51724">
    <property type="entry name" value="SPOR"/>
    <property type="match status" value="1"/>
</dbReference>
<dbReference type="Pfam" id="PF05036">
    <property type="entry name" value="SPOR"/>
    <property type="match status" value="1"/>
</dbReference>
<dbReference type="RefSeq" id="WP_168451484.1">
    <property type="nucleotide sequence ID" value="NZ_JAAWWK010000006.1"/>
</dbReference>
<accession>A0ABX1GIG1</accession>
<dbReference type="SUPFAM" id="SSF110997">
    <property type="entry name" value="Sporulation related repeat"/>
    <property type="match status" value="1"/>
</dbReference>
<keyword evidence="1 7" id="KW-0732">Signal</keyword>
<dbReference type="HAMAP" id="MF_02071">
    <property type="entry name" value="RlpA"/>
    <property type="match status" value="1"/>
</dbReference>
<sequence>MMGRGLGLLLLVVWLSACTSVPPPSGGASQAKVFPPSDQDGAPPEVLDPDGIADAVPRAEILRLAGNMSPYVVNGVTYKLVDDHRGFRQRGVASWYGTKFHGKATSNGETYSLYEMTAAHRTLPIPVYVKVKNLNNGREAIVRVNDRGPFHSDRIIDLSYAAAVKLGFAKQGTAPVEIEVIDTDNRAQAGPTANYFLQVGAFKYYSAAEQLQQSLVPMQLPIQITSQEEGSGALHRVRIGPLRDFPAAQAARKQLREYWAGEPTLLVEETGS</sequence>
<evidence type="ECO:0000256" key="7">
    <source>
        <dbReference type="SAM" id="SignalP"/>
    </source>
</evidence>
<feature type="signal peptide" evidence="7">
    <location>
        <begin position="1"/>
        <end position="19"/>
    </location>
</feature>
<keyword evidence="2 4" id="KW-0456">Lyase</keyword>
<keyword evidence="4" id="KW-1003">Cell membrane</keyword>
<evidence type="ECO:0000256" key="3">
    <source>
        <dbReference type="ARBA" id="ARBA00023316"/>
    </source>
</evidence>
<dbReference type="PANTHER" id="PTHR34183">
    <property type="entry name" value="ENDOLYTIC PEPTIDOGLYCAN TRANSGLYCOSYLASE RLPA"/>
    <property type="match status" value="1"/>
</dbReference>
<evidence type="ECO:0000256" key="2">
    <source>
        <dbReference type="ARBA" id="ARBA00023239"/>
    </source>
</evidence>
<dbReference type="EC" id="4.2.2.-" evidence="4"/>
<dbReference type="InterPro" id="IPR012997">
    <property type="entry name" value="RplA"/>
</dbReference>
<comment type="similarity">
    <text evidence="4 5">Belongs to the RlpA family.</text>
</comment>
<dbReference type="InterPro" id="IPR007730">
    <property type="entry name" value="SPOR-like_dom"/>
</dbReference>
<dbReference type="Proteomes" id="UP000765845">
    <property type="component" value="Unassembled WGS sequence"/>
</dbReference>
<organism evidence="9 10">
    <name type="scientific">Spongiibacter thalassae</name>
    <dbReference type="NCBI Taxonomy" id="2721624"/>
    <lineage>
        <taxon>Bacteria</taxon>
        <taxon>Pseudomonadati</taxon>
        <taxon>Pseudomonadota</taxon>
        <taxon>Gammaproteobacteria</taxon>
        <taxon>Cellvibrionales</taxon>
        <taxon>Spongiibacteraceae</taxon>
        <taxon>Spongiibacter</taxon>
    </lineage>
</organism>